<feature type="transmembrane region" description="Helical" evidence="1">
    <location>
        <begin position="171"/>
        <end position="195"/>
    </location>
</feature>
<accession>A0A516G749</accession>
<dbReference type="KEGG" id="orz:FNH13_02540"/>
<keyword evidence="1" id="KW-0472">Membrane</keyword>
<dbReference type="OrthoDB" id="3376858at2"/>
<organism evidence="2 3">
    <name type="scientific">Ornithinimicrobium ciconiae</name>
    <dbReference type="NCBI Taxonomy" id="2594265"/>
    <lineage>
        <taxon>Bacteria</taxon>
        <taxon>Bacillati</taxon>
        <taxon>Actinomycetota</taxon>
        <taxon>Actinomycetes</taxon>
        <taxon>Micrococcales</taxon>
        <taxon>Ornithinimicrobiaceae</taxon>
        <taxon>Ornithinimicrobium</taxon>
    </lineage>
</organism>
<evidence type="ECO:0000256" key="1">
    <source>
        <dbReference type="SAM" id="Phobius"/>
    </source>
</evidence>
<dbReference type="PANTHER" id="PTHR37305">
    <property type="entry name" value="INTEGRAL MEMBRANE PROTEIN-RELATED"/>
    <property type="match status" value="1"/>
</dbReference>
<feature type="transmembrane region" description="Helical" evidence="1">
    <location>
        <begin position="131"/>
        <end position="159"/>
    </location>
</feature>
<keyword evidence="1" id="KW-0812">Transmembrane</keyword>
<evidence type="ECO:0000313" key="2">
    <source>
        <dbReference type="EMBL" id="QDO87348.1"/>
    </source>
</evidence>
<dbReference type="PANTHER" id="PTHR37305:SF1">
    <property type="entry name" value="MEMBRANE PROTEIN"/>
    <property type="match status" value="1"/>
</dbReference>
<dbReference type="GO" id="GO:0140359">
    <property type="term" value="F:ABC-type transporter activity"/>
    <property type="evidence" value="ECO:0007669"/>
    <property type="project" value="InterPro"/>
</dbReference>
<gene>
    <name evidence="2" type="ORF">FNH13_02540</name>
</gene>
<sequence length="295" mass="30226">MSAVTAQPVMVRRSPGVRYLRAELSALSRRPGVRIAVGVWLLQILVFAYVVQFTVYRAMGAELDPEQAANMVASLAPELAGTYVAASVPGYGIPVFVVLGALVAAGDYRFGTLGTLVARCPHRVSFLLARYGAILAVLAVTAVLTVVLGLVSGAALTLLEGGSLRLDLGNLAAGAAGVWIMSTGYATVGFSLGILLRNTMTASVVAIAWLVAVEMLLIGGLAGALPVADAARSVLLTPNVGSLAAALDHGGVTSGQGLPGVGAVTDGWVAVLIILVWTVVGLALAVRAFQRRDVL</sequence>
<feature type="transmembrane region" description="Helical" evidence="1">
    <location>
        <begin position="268"/>
        <end position="289"/>
    </location>
</feature>
<name>A0A516G749_9MICO</name>
<dbReference type="RefSeq" id="WP_143782006.1">
    <property type="nucleotide sequence ID" value="NZ_CP041616.1"/>
</dbReference>
<dbReference type="GO" id="GO:0005886">
    <property type="term" value="C:plasma membrane"/>
    <property type="evidence" value="ECO:0007669"/>
    <property type="project" value="UniProtKB-SubCell"/>
</dbReference>
<keyword evidence="1" id="KW-1133">Transmembrane helix</keyword>
<evidence type="ECO:0008006" key="4">
    <source>
        <dbReference type="Google" id="ProtNLM"/>
    </source>
</evidence>
<feature type="transmembrane region" description="Helical" evidence="1">
    <location>
        <begin position="207"/>
        <end position="228"/>
    </location>
</feature>
<reference evidence="2 3" key="1">
    <citation type="submission" date="2019-07" db="EMBL/GenBank/DDBJ databases">
        <title>complete genome sequencing of Ornithinimicrobium sp. H23M54.</title>
        <authorList>
            <person name="Bae J.-W."/>
            <person name="Lee S.-Y."/>
        </authorList>
    </citation>
    <scope>NUCLEOTIDE SEQUENCE [LARGE SCALE GENOMIC DNA]</scope>
    <source>
        <strain evidence="2 3">H23M54</strain>
    </source>
</reference>
<dbReference type="Proteomes" id="UP000315395">
    <property type="component" value="Chromosome"/>
</dbReference>
<protein>
    <recommendedName>
        <fullName evidence="4">ABC transporter permease</fullName>
    </recommendedName>
</protein>
<dbReference type="EMBL" id="CP041616">
    <property type="protein sequence ID" value="QDO87348.1"/>
    <property type="molecule type" value="Genomic_DNA"/>
</dbReference>
<feature type="transmembrane region" description="Helical" evidence="1">
    <location>
        <begin position="35"/>
        <end position="56"/>
    </location>
</feature>
<proteinExistence type="predicted"/>
<dbReference type="AlphaFoldDB" id="A0A516G749"/>
<keyword evidence="3" id="KW-1185">Reference proteome</keyword>
<evidence type="ECO:0000313" key="3">
    <source>
        <dbReference type="Proteomes" id="UP000315395"/>
    </source>
</evidence>
<feature type="transmembrane region" description="Helical" evidence="1">
    <location>
        <begin position="91"/>
        <end position="110"/>
    </location>
</feature>